<proteinExistence type="predicted"/>
<dbReference type="Proteomes" id="UP000800082">
    <property type="component" value="Unassembled WGS sequence"/>
</dbReference>
<feature type="region of interest" description="Disordered" evidence="1">
    <location>
        <begin position="50"/>
        <end position="71"/>
    </location>
</feature>
<evidence type="ECO:0000313" key="2">
    <source>
        <dbReference type="EMBL" id="KAF1924707.1"/>
    </source>
</evidence>
<dbReference type="AlphaFoldDB" id="A0A6A5RGF5"/>
<sequence length="71" mass="8064">MHLLYLRNSNSVLSHQGRARAGRGKVGISHHDYSCTSWDLLGDSHEERRRHWPEALHTQAGSSSTSRRESP</sequence>
<reference evidence="2" key="1">
    <citation type="journal article" date="2020" name="Stud. Mycol.">
        <title>101 Dothideomycetes genomes: a test case for predicting lifestyles and emergence of pathogens.</title>
        <authorList>
            <person name="Haridas S."/>
            <person name="Albert R."/>
            <person name="Binder M."/>
            <person name="Bloem J."/>
            <person name="Labutti K."/>
            <person name="Salamov A."/>
            <person name="Andreopoulos B."/>
            <person name="Baker S."/>
            <person name="Barry K."/>
            <person name="Bills G."/>
            <person name="Bluhm B."/>
            <person name="Cannon C."/>
            <person name="Castanera R."/>
            <person name="Culley D."/>
            <person name="Daum C."/>
            <person name="Ezra D."/>
            <person name="Gonzalez J."/>
            <person name="Henrissat B."/>
            <person name="Kuo A."/>
            <person name="Liang C."/>
            <person name="Lipzen A."/>
            <person name="Lutzoni F."/>
            <person name="Magnuson J."/>
            <person name="Mondo S."/>
            <person name="Nolan M."/>
            <person name="Ohm R."/>
            <person name="Pangilinan J."/>
            <person name="Park H.-J."/>
            <person name="Ramirez L."/>
            <person name="Alfaro M."/>
            <person name="Sun H."/>
            <person name="Tritt A."/>
            <person name="Yoshinaga Y."/>
            <person name="Zwiers L.-H."/>
            <person name="Turgeon B."/>
            <person name="Goodwin S."/>
            <person name="Spatafora J."/>
            <person name="Crous P."/>
            <person name="Grigoriev I."/>
        </authorList>
    </citation>
    <scope>NUCLEOTIDE SEQUENCE</scope>
    <source>
        <strain evidence="2">CBS 183.55</strain>
    </source>
</reference>
<dbReference type="GeneID" id="54351466"/>
<protein>
    <submittedName>
        <fullName evidence="2">Uncharacterized protein</fullName>
    </submittedName>
</protein>
<organism evidence="2 3">
    <name type="scientific">Didymella exigua CBS 183.55</name>
    <dbReference type="NCBI Taxonomy" id="1150837"/>
    <lineage>
        <taxon>Eukaryota</taxon>
        <taxon>Fungi</taxon>
        <taxon>Dikarya</taxon>
        <taxon>Ascomycota</taxon>
        <taxon>Pezizomycotina</taxon>
        <taxon>Dothideomycetes</taxon>
        <taxon>Pleosporomycetidae</taxon>
        <taxon>Pleosporales</taxon>
        <taxon>Pleosporineae</taxon>
        <taxon>Didymellaceae</taxon>
        <taxon>Didymella</taxon>
    </lineage>
</organism>
<name>A0A6A5RGF5_9PLEO</name>
<keyword evidence="3" id="KW-1185">Reference proteome</keyword>
<dbReference type="RefSeq" id="XP_033444959.1">
    <property type="nucleotide sequence ID" value="XM_033593798.1"/>
</dbReference>
<accession>A0A6A5RGF5</accession>
<gene>
    <name evidence="2" type="ORF">M421DRAFT_424588</name>
</gene>
<dbReference type="EMBL" id="ML978991">
    <property type="protein sequence ID" value="KAF1924707.1"/>
    <property type="molecule type" value="Genomic_DNA"/>
</dbReference>
<evidence type="ECO:0000313" key="3">
    <source>
        <dbReference type="Proteomes" id="UP000800082"/>
    </source>
</evidence>
<evidence type="ECO:0000256" key="1">
    <source>
        <dbReference type="SAM" id="MobiDB-lite"/>
    </source>
</evidence>